<protein>
    <recommendedName>
        <fullName evidence="4">Pentatricopeptide repeat-containing protein</fullName>
    </recommendedName>
</protein>
<evidence type="ECO:0000313" key="3">
    <source>
        <dbReference type="Proteomes" id="UP001178507"/>
    </source>
</evidence>
<evidence type="ECO:0008006" key="4">
    <source>
        <dbReference type="Google" id="ProtNLM"/>
    </source>
</evidence>
<dbReference type="Gene3D" id="1.25.40.10">
    <property type="entry name" value="Tetratricopeptide repeat domain"/>
    <property type="match status" value="2"/>
</dbReference>
<keyword evidence="1" id="KW-0677">Repeat</keyword>
<dbReference type="AlphaFoldDB" id="A0AA36ITY8"/>
<organism evidence="2 3">
    <name type="scientific">Effrenium voratum</name>
    <dbReference type="NCBI Taxonomy" id="2562239"/>
    <lineage>
        <taxon>Eukaryota</taxon>
        <taxon>Sar</taxon>
        <taxon>Alveolata</taxon>
        <taxon>Dinophyceae</taxon>
        <taxon>Suessiales</taxon>
        <taxon>Symbiodiniaceae</taxon>
        <taxon>Effrenium</taxon>
    </lineage>
</organism>
<accession>A0AA36ITY8</accession>
<evidence type="ECO:0000256" key="1">
    <source>
        <dbReference type="ARBA" id="ARBA00022737"/>
    </source>
</evidence>
<dbReference type="PANTHER" id="PTHR47447:SF17">
    <property type="entry name" value="OS12G0638900 PROTEIN"/>
    <property type="match status" value="1"/>
</dbReference>
<dbReference type="Proteomes" id="UP001178507">
    <property type="component" value="Unassembled WGS sequence"/>
</dbReference>
<name>A0AA36ITY8_9DINO</name>
<keyword evidence="3" id="KW-1185">Reference proteome</keyword>
<reference evidence="2" key="1">
    <citation type="submission" date="2023-08" db="EMBL/GenBank/DDBJ databases">
        <authorList>
            <person name="Chen Y."/>
            <person name="Shah S."/>
            <person name="Dougan E. K."/>
            <person name="Thang M."/>
            <person name="Chan C."/>
        </authorList>
    </citation>
    <scope>NUCLEOTIDE SEQUENCE</scope>
</reference>
<proteinExistence type="predicted"/>
<evidence type="ECO:0000313" key="2">
    <source>
        <dbReference type="EMBL" id="CAJ1393933.1"/>
    </source>
</evidence>
<sequence length="323" mass="34919">MARDGAAAQVVAAVAASPSWGRAAAALREAQVGCLEPDAAAFNALATRARTWQLAFHHFAWARLAGLRLSRRSLRSACASGAGWRHTLELLRLNGPLLSMAAVSSAAHAAKARWIHAVHLWGFMRMARLEPSVVTCNTLANAVSTSWQLCLEVLRLSKDARLGPDLATYSCGISACRWARGLHLASAAARQSLQANAYIYGSLLDSCALDAQWELAIGLVRRQSNPTEANSALSALEKGARWQRTLALLKVLAHWSVEIDCIACNVAIMSCRQMRKWREAFSFLYAPSSEAAFGRTLRAAIHRTALENLVSIYGGLLEASISV</sequence>
<dbReference type="PANTHER" id="PTHR47447">
    <property type="entry name" value="OS03G0856100 PROTEIN"/>
    <property type="match status" value="1"/>
</dbReference>
<comment type="caution">
    <text evidence="2">The sequence shown here is derived from an EMBL/GenBank/DDBJ whole genome shotgun (WGS) entry which is preliminary data.</text>
</comment>
<dbReference type="EMBL" id="CAUJNA010002680">
    <property type="protein sequence ID" value="CAJ1393933.1"/>
    <property type="molecule type" value="Genomic_DNA"/>
</dbReference>
<gene>
    <name evidence="2" type="ORF">EVOR1521_LOCUS18687</name>
</gene>
<dbReference type="InterPro" id="IPR011990">
    <property type="entry name" value="TPR-like_helical_dom_sf"/>
</dbReference>